<dbReference type="KEGG" id="kpd:CW740_04285"/>
<evidence type="ECO:0000313" key="4">
    <source>
        <dbReference type="Proteomes" id="UP000232693"/>
    </source>
</evidence>
<dbReference type="Gene3D" id="3.40.50.2000">
    <property type="entry name" value="Glycogen Phosphorylase B"/>
    <property type="match status" value="2"/>
</dbReference>
<dbReference type="Pfam" id="PF13579">
    <property type="entry name" value="Glyco_trans_4_4"/>
    <property type="match status" value="1"/>
</dbReference>
<accession>A0A2K9AY19</accession>
<dbReference type="PANTHER" id="PTHR45947:SF3">
    <property type="entry name" value="SULFOQUINOVOSYL TRANSFERASE SQD2"/>
    <property type="match status" value="1"/>
</dbReference>
<sequence length="378" mass="42921">MMVWNEFINDARVLKEANTLQSNGYRVTVNALKLKNETPESEEVCSAIKVKRISGKKPRAGNHRKSQLSALIKASSQMFSMIKMMVSVARSKPDIIHAHDIEVLPAAWFASKLSGALLVYDAHEISTSREGFQSLRKWIGWIEKKLMPKANATITTTEMRAKFFSRAYCIPRPTVLQNRPLYYELRTSTRIRDELNLTQAWPIVLYQGGLQAGRGLEMFVRAAQAIDNAYFVLIGSGRLEDNLKELVRELDISDKVKFIPMVPLSELPDYTVSADIGIQPLQNTCLNHYSTDSNKLFEYVLAGLPVIATNFPEISKIINQYKVGLLTDESLEGLISVIKKLVSEPQLREKYKENALKARRELCWESQETYLLDLYGKL</sequence>
<evidence type="ECO:0000259" key="1">
    <source>
        <dbReference type="Pfam" id="PF00534"/>
    </source>
</evidence>
<reference evidence="3 4" key="1">
    <citation type="submission" date="2017-12" db="EMBL/GenBank/DDBJ databases">
        <title>Kangiella profundi FT102 completed genome.</title>
        <authorList>
            <person name="Xu J."/>
            <person name="Wang J."/>
            <person name="Lu Y."/>
        </authorList>
    </citation>
    <scope>NUCLEOTIDE SEQUENCE [LARGE SCALE GENOMIC DNA]</scope>
    <source>
        <strain evidence="3 4">FT102</strain>
    </source>
</reference>
<dbReference type="EMBL" id="CP025120">
    <property type="protein sequence ID" value="AUD80041.1"/>
    <property type="molecule type" value="Genomic_DNA"/>
</dbReference>
<proteinExistence type="predicted"/>
<dbReference type="Proteomes" id="UP000232693">
    <property type="component" value="Chromosome"/>
</dbReference>
<dbReference type="Pfam" id="PF00534">
    <property type="entry name" value="Glycos_transf_1"/>
    <property type="match status" value="1"/>
</dbReference>
<dbReference type="AlphaFoldDB" id="A0A2K9AY19"/>
<keyword evidence="4" id="KW-1185">Reference proteome</keyword>
<organism evidence="3 4">
    <name type="scientific">Kangiella profundi</name>
    <dbReference type="NCBI Taxonomy" id="1561924"/>
    <lineage>
        <taxon>Bacteria</taxon>
        <taxon>Pseudomonadati</taxon>
        <taxon>Pseudomonadota</taxon>
        <taxon>Gammaproteobacteria</taxon>
        <taxon>Kangiellales</taxon>
        <taxon>Kangiellaceae</taxon>
        <taxon>Kangiella</taxon>
    </lineage>
</organism>
<name>A0A2K9AY19_9GAMM</name>
<dbReference type="InterPro" id="IPR028098">
    <property type="entry name" value="Glyco_trans_4-like_N"/>
</dbReference>
<feature type="domain" description="Glycosyltransferase subfamily 4-like N-terminal" evidence="2">
    <location>
        <begin position="12"/>
        <end position="172"/>
    </location>
</feature>
<evidence type="ECO:0000313" key="3">
    <source>
        <dbReference type="EMBL" id="AUD80041.1"/>
    </source>
</evidence>
<feature type="domain" description="Glycosyl transferase family 1" evidence="1">
    <location>
        <begin position="190"/>
        <end position="357"/>
    </location>
</feature>
<dbReference type="SUPFAM" id="SSF53756">
    <property type="entry name" value="UDP-Glycosyltransferase/glycogen phosphorylase"/>
    <property type="match status" value="1"/>
</dbReference>
<dbReference type="InterPro" id="IPR001296">
    <property type="entry name" value="Glyco_trans_1"/>
</dbReference>
<evidence type="ECO:0000259" key="2">
    <source>
        <dbReference type="Pfam" id="PF13579"/>
    </source>
</evidence>
<protein>
    <submittedName>
        <fullName evidence="3">Glycosyl transferase family 1</fullName>
    </submittedName>
</protein>
<dbReference type="InterPro" id="IPR050194">
    <property type="entry name" value="Glycosyltransferase_grp1"/>
</dbReference>
<keyword evidence="3" id="KW-0808">Transferase</keyword>
<dbReference type="GO" id="GO:0016757">
    <property type="term" value="F:glycosyltransferase activity"/>
    <property type="evidence" value="ECO:0007669"/>
    <property type="project" value="InterPro"/>
</dbReference>
<dbReference type="OrthoDB" id="9815351at2"/>
<gene>
    <name evidence="3" type="ORF">CW740_04285</name>
</gene>
<dbReference type="CDD" id="cd03794">
    <property type="entry name" value="GT4_WbuB-like"/>
    <property type="match status" value="1"/>
</dbReference>
<dbReference type="PANTHER" id="PTHR45947">
    <property type="entry name" value="SULFOQUINOVOSYL TRANSFERASE SQD2"/>
    <property type="match status" value="1"/>
</dbReference>